<evidence type="ECO:0000259" key="1">
    <source>
        <dbReference type="Pfam" id="PF01850"/>
    </source>
</evidence>
<protein>
    <recommendedName>
        <fullName evidence="1">PIN domain-containing protein</fullName>
    </recommendedName>
</protein>
<dbReference type="GO" id="GO:0004521">
    <property type="term" value="F:RNA endonuclease activity"/>
    <property type="evidence" value="ECO:0007669"/>
    <property type="project" value="InterPro"/>
</dbReference>
<reference evidence="2 3" key="1">
    <citation type="journal article" date="2015" name="Nature">
        <title>rRNA introns, odd ribosomes, and small enigmatic genomes across a large radiation of phyla.</title>
        <authorList>
            <person name="Brown C.T."/>
            <person name="Hug L.A."/>
            <person name="Thomas B.C."/>
            <person name="Sharon I."/>
            <person name="Castelle C.J."/>
            <person name="Singh A."/>
            <person name="Wilkins M.J."/>
            <person name="Williams K.H."/>
            <person name="Banfield J.F."/>
        </authorList>
    </citation>
    <scope>NUCLEOTIDE SEQUENCE [LARGE SCALE GENOMIC DNA]</scope>
</reference>
<name>A0A0G0VV78_9BACT</name>
<dbReference type="AlphaFoldDB" id="A0A0G0VV78"/>
<evidence type="ECO:0000313" key="3">
    <source>
        <dbReference type="Proteomes" id="UP000034493"/>
    </source>
</evidence>
<dbReference type="Pfam" id="PF01850">
    <property type="entry name" value="PIN"/>
    <property type="match status" value="1"/>
</dbReference>
<proteinExistence type="predicted"/>
<evidence type="ECO:0000313" key="2">
    <source>
        <dbReference type="EMBL" id="KKS04749.1"/>
    </source>
</evidence>
<dbReference type="InterPro" id="IPR029060">
    <property type="entry name" value="PIN-like_dom_sf"/>
</dbReference>
<accession>A0A0G0VV78</accession>
<comment type="caution">
    <text evidence="2">The sequence shown here is derived from an EMBL/GenBank/DDBJ whole genome shotgun (WGS) entry which is preliminary data.</text>
</comment>
<gene>
    <name evidence="2" type="ORF">UU56_C0003G0037</name>
</gene>
<organism evidence="2 3">
    <name type="scientific">Candidatus Curtissbacteria bacterium GW2011_GWA2_41_24</name>
    <dbReference type="NCBI Taxonomy" id="1618411"/>
    <lineage>
        <taxon>Bacteria</taxon>
        <taxon>Candidatus Curtissiibacteriota</taxon>
    </lineage>
</organism>
<sequence length="135" mass="14399">MVIVDADAIVAQAYPNDSNHGRAVSISDKLNNLGAQVIYPATAVLEATTVLQGRLNSGATAYGTAAVFADPNVNVAEVNQNTLTNAINYFRPTTGKKNTLFDCVVMAVADEYEADAIFSFDKVYKSKGYKLASDL</sequence>
<dbReference type="SUPFAM" id="SSF88723">
    <property type="entry name" value="PIN domain-like"/>
    <property type="match status" value="1"/>
</dbReference>
<dbReference type="Gene3D" id="3.40.50.1010">
    <property type="entry name" value="5'-nuclease"/>
    <property type="match status" value="1"/>
</dbReference>
<feature type="domain" description="PIN" evidence="1">
    <location>
        <begin position="2"/>
        <end position="125"/>
    </location>
</feature>
<dbReference type="InterPro" id="IPR039018">
    <property type="entry name" value="VapC20-like"/>
</dbReference>
<dbReference type="PANTHER" id="PTHR42188">
    <property type="entry name" value="23S RRNA-SPECIFIC ENDONUCLEASE VAPC20"/>
    <property type="match status" value="1"/>
</dbReference>
<dbReference type="Proteomes" id="UP000034493">
    <property type="component" value="Unassembled WGS sequence"/>
</dbReference>
<dbReference type="PANTHER" id="PTHR42188:SF1">
    <property type="entry name" value="23S RRNA-SPECIFIC ENDONUCLEASE VAPC20"/>
    <property type="match status" value="1"/>
</dbReference>
<dbReference type="EMBL" id="LCBC01000003">
    <property type="protein sequence ID" value="KKS04749.1"/>
    <property type="molecule type" value="Genomic_DNA"/>
</dbReference>
<dbReference type="GO" id="GO:0016075">
    <property type="term" value="P:rRNA catabolic process"/>
    <property type="evidence" value="ECO:0007669"/>
    <property type="project" value="TreeGrafter"/>
</dbReference>
<dbReference type="InterPro" id="IPR002716">
    <property type="entry name" value="PIN_dom"/>
</dbReference>